<dbReference type="Gene3D" id="3.40.50.2020">
    <property type="match status" value="1"/>
</dbReference>
<dbReference type="PANTHER" id="PTHR47505">
    <property type="entry name" value="DNA UTILIZATION PROTEIN YHGH"/>
    <property type="match status" value="1"/>
</dbReference>
<dbReference type="Pfam" id="PF18912">
    <property type="entry name" value="DZR_2"/>
    <property type="match status" value="1"/>
</dbReference>
<organism evidence="3 4">
    <name type="scientific">Pelagibius litoralis</name>
    <dbReference type="NCBI Taxonomy" id="374515"/>
    <lineage>
        <taxon>Bacteria</taxon>
        <taxon>Pseudomonadati</taxon>
        <taxon>Pseudomonadota</taxon>
        <taxon>Alphaproteobacteria</taxon>
        <taxon>Rhodospirillales</taxon>
        <taxon>Rhodovibrionaceae</taxon>
        <taxon>Pelagibius</taxon>
    </lineage>
</organism>
<dbReference type="Proteomes" id="UP000761264">
    <property type="component" value="Unassembled WGS sequence"/>
</dbReference>
<dbReference type="RefSeq" id="WP_167230166.1">
    <property type="nucleotide sequence ID" value="NZ_JAAQPH010000027.1"/>
</dbReference>
<dbReference type="SUPFAM" id="SSF53271">
    <property type="entry name" value="PRTase-like"/>
    <property type="match status" value="1"/>
</dbReference>
<dbReference type="PANTHER" id="PTHR47505:SF1">
    <property type="entry name" value="DNA UTILIZATION PROTEIN YHGH"/>
    <property type="match status" value="1"/>
</dbReference>
<proteinExistence type="inferred from homology"/>
<reference evidence="3" key="1">
    <citation type="submission" date="2020-03" db="EMBL/GenBank/DDBJ databases">
        <title>Genome of Pelagibius litoralis DSM 21314T.</title>
        <authorList>
            <person name="Wang G."/>
        </authorList>
    </citation>
    <scope>NUCLEOTIDE SEQUENCE</scope>
    <source>
        <strain evidence="3">DSM 21314</strain>
    </source>
</reference>
<dbReference type="InterPro" id="IPR029057">
    <property type="entry name" value="PRTase-like"/>
</dbReference>
<protein>
    <submittedName>
        <fullName evidence="3">ComF family protein</fullName>
    </submittedName>
</protein>
<name>A0A967F2A5_9PROT</name>
<keyword evidence="4" id="KW-1185">Reference proteome</keyword>
<accession>A0A967F2A5</accession>
<dbReference type="AlphaFoldDB" id="A0A967F2A5"/>
<comment type="similarity">
    <text evidence="1">Belongs to the ComF/GntX family.</text>
</comment>
<dbReference type="EMBL" id="JAAQPH010000027">
    <property type="protein sequence ID" value="NIA71861.1"/>
    <property type="molecule type" value="Genomic_DNA"/>
</dbReference>
<dbReference type="InterPro" id="IPR044005">
    <property type="entry name" value="DZR_2"/>
</dbReference>
<evidence type="ECO:0000259" key="2">
    <source>
        <dbReference type="Pfam" id="PF18912"/>
    </source>
</evidence>
<evidence type="ECO:0000256" key="1">
    <source>
        <dbReference type="ARBA" id="ARBA00008007"/>
    </source>
</evidence>
<evidence type="ECO:0000313" key="3">
    <source>
        <dbReference type="EMBL" id="NIA71861.1"/>
    </source>
</evidence>
<evidence type="ECO:0000313" key="4">
    <source>
        <dbReference type="Proteomes" id="UP000761264"/>
    </source>
</evidence>
<dbReference type="CDD" id="cd06223">
    <property type="entry name" value="PRTases_typeI"/>
    <property type="match status" value="1"/>
</dbReference>
<comment type="caution">
    <text evidence="3">The sequence shown here is derived from an EMBL/GenBank/DDBJ whole genome shotgun (WGS) entry which is preliminary data.</text>
</comment>
<dbReference type="InterPro" id="IPR000836">
    <property type="entry name" value="PRTase_dom"/>
</dbReference>
<gene>
    <name evidence="3" type="ORF">HBA54_25005</name>
</gene>
<dbReference type="InterPro" id="IPR051910">
    <property type="entry name" value="ComF/GntX_DNA_util-trans"/>
</dbReference>
<feature type="domain" description="Double zinc ribbon" evidence="2">
    <location>
        <begin position="27"/>
        <end position="85"/>
    </location>
</feature>
<sequence length="258" mass="27963">MNDGDEIGGAQRPAAFGRLGRSWRAAVDLILPPRCLSCGRLVAEQGALCVACWAGMTFVTDPQCSRCGLPFDHDPGGVMACGACLRAEPPFERARAVLRYDEASRRLILGFKHADRTEAVGTFALWAERTAAELIADCDIIAPVPLHWRRLFKRRYNQAAILSEALARRSGLPGVPDLMVRRRATPSQGRLTAEQRRRNVAGAFAVRPAHLDALRGRRLLLVDDVMTTGATLAACSRAALSAGARAVDVVVLARALRD</sequence>